<evidence type="ECO:0000313" key="2">
    <source>
        <dbReference type="EMBL" id="EIW86016.1"/>
    </source>
</evidence>
<feature type="transmembrane region" description="Helical" evidence="1">
    <location>
        <begin position="69"/>
        <end position="88"/>
    </location>
</feature>
<keyword evidence="3" id="KW-1185">Reference proteome</keyword>
<name>A0A5M3N3T6_CONPW</name>
<keyword evidence="1" id="KW-0472">Membrane</keyword>
<evidence type="ECO:0000313" key="3">
    <source>
        <dbReference type="Proteomes" id="UP000053558"/>
    </source>
</evidence>
<feature type="transmembrane region" description="Helical" evidence="1">
    <location>
        <begin position="16"/>
        <end position="40"/>
    </location>
</feature>
<dbReference type="KEGG" id="cput:CONPUDRAFT_133662"/>
<feature type="transmembrane region" description="Helical" evidence="1">
    <location>
        <begin position="152"/>
        <end position="169"/>
    </location>
</feature>
<organism evidence="2 3">
    <name type="scientific">Coniophora puteana (strain RWD-64-598)</name>
    <name type="common">Brown rot fungus</name>
    <dbReference type="NCBI Taxonomy" id="741705"/>
    <lineage>
        <taxon>Eukaryota</taxon>
        <taxon>Fungi</taxon>
        <taxon>Dikarya</taxon>
        <taxon>Basidiomycota</taxon>
        <taxon>Agaricomycotina</taxon>
        <taxon>Agaricomycetes</taxon>
        <taxon>Agaricomycetidae</taxon>
        <taxon>Boletales</taxon>
        <taxon>Coniophorineae</taxon>
        <taxon>Coniophoraceae</taxon>
        <taxon>Coniophora</taxon>
    </lineage>
</organism>
<reference evidence="3" key="1">
    <citation type="journal article" date="2012" name="Science">
        <title>The Paleozoic origin of enzymatic lignin decomposition reconstructed from 31 fungal genomes.</title>
        <authorList>
            <person name="Floudas D."/>
            <person name="Binder M."/>
            <person name="Riley R."/>
            <person name="Barry K."/>
            <person name="Blanchette R.A."/>
            <person name="Henrissat B."/>
            <person name="Martinez A.T."/>
            <person name="Otillar R."/>
            <person name="Spatafora J.W."/>
            <person name="Yadav J.S."/>
            <person name="Aerts A."/>
            <person name="Benoit I."/>
            <person name="Boyd A."/>
            <person name="Carlson A."/>
            <person name="Copeland A."/>
            <person name="Coutinho P.M."/>
            <person name="de Vries R.P."/>
            <person name="Ferreira P."/>
            <person name="Findley K."/>
            <person name="Foster B."/>
            <person name="Gaskell J."/>
            <person name="Glotzer D."/>
            <person name="Gorecki P."/>
            <person name="Heitman J."/>
            <person name="Hesse C."/>
            <person name="Hori C."/>
            <person name="Igarashi K."/>
            <person name="Jurgens J.A."/>
            <person name="Kallen N."/>
            <person name="Kersten P."/>
            <person name="Kohler A."/>
            <person name="Kuees U."/>
            <person name="Kumar T.K.A."/>
            <person name="Kuo A."/>
            <person name="LaButti K."/>
            <person name="Larrondo L.F."/>
            <person name="Lindquist E."/>
            <person name="Ling A."/>
            <person name="Lombard V."/>
            <person name="Lucas S."/>
            <person name="Lundell T."/>
            <person name="Martin R."/>
            <person name="McLaughlin D.J."/>
            <person name="Morgenstern I."/>
            <person name="Morin E."/>
            <person name="Murat C."/>
            <person name="Nagy L.G."/>
            <person name="Nolan M."/>
            <person name="Ohm R.A."/>
            <person name="Patyshakuliyeva A."/>
            <person name="Rokas A."/>
            <person name="Ruiz-Duenas F.J."/>
            <person name="Sabat G."/>
            <person name="Salamov A."/>
            <person name="Samejima M."/>
            <person name="Schmutz J."/>
            <person name="Slot J.C."/>
            <person name="St John F."/>
            <person name="Stenlid J."/>
            <person name="Sun H."/>
            <person name="Sun S."/>
            <person name="Syed K."/>
            <person name="Tsang A."/>
            <person name="Wiebenga A."/>
            <person name="Young D."/>
            <person name="Pisabarro A."/>
            <person name="Eastwood D.C."/>
            <person name="Martin F."/>
            <person name="Cullen D."/>
            <person name="Grigoriev I.V."/>
            <person name="Hibbett D.S."/>
        </authorList>
    </citation>
    <scope>NUCLEOTIDE SEQUENCE [LARGE SCALE GENOMIC DNA]</scope>
    <source>
        <strain evidence="3">RWD-64-598 SS2</strain>
    </source>
</reference>
<sequence>MMSIRVYVLLGRPMTILVVLGMCFAATQIFSITSSIFFFAPGSVYWSEAQLLSIDFCNDDIPTNRDWTYPAYCMTVLAYEVILCALALRHAFKNLSVSAWREPARAAVGLGSIIVRDNLVYFFIVLVSLTLSSVNFVPALSNSIAYVGLEKLMQLTLVTMVGPWMIISLRKSYEKGAAAGIHSSSELTMSFAAAAMPSDDEMEMA</sequence>
<comment type="caution">
    <text evidence="2">The sequence shown here is derived from an EMBL/GenBank/DDBJ whole genome shotgun (WGS) entry which is preliminary data.</text>
</comment>
<gene>
    <name evidence="2" type="ORF">CONPUDRAFT_133662</name>
</gene>
<protein>
    <submittedName>
        <fullName evidence="2">Uncharacterized protein</fullName>
    </submittedName>
</protein>
<keyword evidence="1" id="KW-0812">Transmembrane</keyword>
<feature type="transmembrane region" description="Helical" evidence="1">
    <location>
        <begin position="119"/>
        <end position="140"/>
    </location>
</feature>
<dbReference type="RefSeq" id="XP_007762983.1">
    <property type="nucleotide sequence ID" value="XM_007764793.1"/>
</dbReference>
<dbReference type="AlphaFoldDB" id="A0A5M3N3T6"/>
<dbReference type="Proteomes" id="UP000053558">
    <property type="component" value="Unassembled WGS sequence"/>
</dbReference>
<evidence type="ECO:0000256" key="1">
    <source>
        <dbReference type="SAM" id="Phobius"/>
    </source>
</evidence>
<accession>A0A5M3N3T6</accession>
<dbReference type="EMBL" id="JH711573">
    <property type="protein sequence ID" value="EIW86016.1"/>
    <property type="molecule type" value="Genomic_DNA"/>
</dbReference>
<keyword evidence="1" id="KW-1133">Transmembrane helix</keyword>
<proteinExistence type="predicted"/>
<dbReference type="GeneID" id="19200505"/>